<evidence type="ECO:0000256" key="5">
    <source>
        <dbReference type="ARBA" id="ARBA00023040"/>
    </source>
</evidence>
<feature type="transmembrane region" description="Helical" evidence="9">
    <location>
        <begin position="27"/>
        <end position="50"/>
    </location>
</feature>
<feature type="transmembrane region" description="Helical" evidence="9">
    <location>
        <begin position="200"/>
        <end position="219"/>
    </location>
</feature>
<dbReference type="Pfam" id="PF00001">
    <property type="entry name" value="7tm_1"/>
    <property type="match status" value="1"/>
</dbReference>
<evidence type="ECO:0000256" key="3">
    <source>
        <dbReference type="ARBA" id="ARBA00022692"/>
    </source>
</evidence>
<evidence type="ECO:0000256" key="1">
    <source>
        <dbReference type="ARBA" id="ARBA00004651"/>
    </source>
</evidence>
<dbReference type="PANTHER" id="PTHR24228:SF59">
    <property type="entry name" value="NEUROPEPTIDE RECEPTOR 15"/>
    <property type="match status" value="1"/>
</dbReference>
<gene>
    <name evidence="11" type="ORF">JBS370_LOCUS7701</name>
</gene>
<evidence type="ECO:0000313" key="11">
    <source>
        <dbReference type="EMBL" id="CAF3673445.1"/>
    </source>
</evidence>
<keyword evidence="2" id="KW-1003">Cell membrane</keyword>
<dbReference type="AlphaFoldDB" id="A0A818T7D1"/>
<evidence type="ECO:0000259" key="10">
    <source>
        <dbReference type="PROSITE" id="PS50262"/>
    </source>
</evidence>
<name>A0A818T7D1_9BILA</name>
<accession>A0A818T7D1</accession>
<feature type="domain" description="G-protein coupled receptors family 1 profile" evidence="10">
    <location>
        <begin position="40"/>
        <end position="292"/>
    </location>
</feature>
<dbReference type="GO" id="GO:0004930">
    <property type="term" value="F:G protein-coupled receptor activity"/>
    <property type="evidence" value="ECO:0007669"/>
    <property type="project" value="UniProtKB-KW"/>
</dbReference>
<keyword evidence="3 9" id="KW-0812">Transmembrane</keyword>
<comment type="caution">
    <text evidence="11">The sequence shown here is derived from an EMBL/GenBank/DDBJ whole genome shotgun (WGS) entry which is preliminary data.</text>
</comment>
<dbReference type="InterPro" id="IPR000276">
    <property type="entry name" value="GPCR_Rhodpsn"/>
</dbReference>
<organism evidence="11 12">
    <name type="scientific">Rotaria sordida</name>
    <dbReference type="NCBI Taxonomy" id="392033"/>
    <lineage>
        <taxon>Eukaryota</taxon>
        <taxon>Metazoa</taxon>
        <taxon>Spiralia</taxon>
        <taxon>Gnathifera</taxon>
        <taxon>Rotifera</taxon>
        <taxon>Eurotatoria</taxon>
        <taxon>Bdelloidea</taxon>
        <taxon>Philodinida</taxon>
        <taxon>Philodinidae</taxon>
        <taxon>Rotaria</taxon>
    </lineage>
</organism>
<feature type="transmembrane region" description="Helical" evidence="9">
    <location>
        <begin position="102"/>
        <end position="121"/>
    </location>
</feature>
<dbReference type="PANTHER" id="PTHR24228">
    <property type="entry name" value="B2 BRADYKININ RECEPTOR/ANGIOTENSIN II RECEPTOR"/>
    <property type="match status" value="1"/>
</dbReference>
<keyword evidence="8" id="KW-0807">Transducer</keyword>
<protein>
    <recommendedName>
        <fullName evidence="10">G-protein coupled receptors family 1 profile domain-containing protein</fullName>
    </recommendedName>
</protein>
<comment type="subcellular location">
    <subcellularLocation>
        <location evidence="1">Cell membrane</location>
        <topology evidence="1">Multi-pass membrane protein</topology>
    </subcellularLocation>
</comment>
<evidence type="ECO:0000256" key="7">
    <source>
        <dbReference type="ARBA" id="ARBA00023170"/>
    </source>
</evidence>
<dbReference type="GO" id="GO:0005886">
    <property type="term" value="C:plasma membrane"/>
    <property type="evidence" value="ECO:0007669"/>
    <property type="project" value="UniProtKB-SubCell"/>
</dbReference>
<dbReference type="Gene3D" id="1.20.1070.10">
    <property type="entry name" value="Rhodopsin 7-helix transmembrane proteins"/>
    <property type="match status" value="1"/>
</dbReference>
<evidence type="ECO:0000256" key="9">
    <source>
        <dbReference type="SAM" id="Phobius"/>
    </source>
</evidence>
<dbReference type="InterPro" id="IPR017452">
    <property type="entry name" value="GPCR_Rhodpsn_7TM"/>
</dbReference>
<keyword evidence="7" id="KW-0675">Receptor</keyword>
<dbReference type="SUPFAM" id="SSF81321">
    <property type="entry name" value="Family A G protein-coupled receptor-like"/>
    <property type="match status" value="1"/>
</dbReference>
<proteinExistence type="predicted"/>
<keyword evidence="5" id="KW-0297">G-protein coupled receptor</keyword>
<feature type="transmembrane region" description="Helical" evidence="9">
    <location>
        <begin position="141"/>
        <end position="164"/>
    </location>
</feature>
<evidence type="ECO:0000256" key="4">
    <source>
        <dbReference type="ARBA" id="ARBA00022989"/>
    </source>
</evidence>
<evidence type="ECO:0000313" key="12">
    <source>
        <dbReference type="Proteomes" id="UP000663836"/>
    </source>
</evidence>
<evidence type="ECO:0000256" key="2">
    <source>
        <dbReference type="ARBA" id="ARBA00022475"/>
    </source>
</evidence>
<dbReference type="Proteomes" id="UP000663836">
    <property type="component" value="Unassembled WGS sequence"/>
</dbReference>
<evidence type="ECO:0000256" key="8">
    <source>
        <dbReference type="ARBA" id="ARBA00023224"/>
    </source>
</evidence>
<evidence type="ECO:0000256" key="6">
    <source>
        <dbReference type="ARBA" id="ARBA00023136"/>
    </source>
</evidence>
<dbReference type="EMBL" id="CAJOBD010000466">
    <property type="protein sequence ID" value="CAF3673445.1"/>
    <property type="molecule type" value="Genomic_DNA"/>
</dbReference>
<feature type="transmembrane region" description="Helical" evidence="9">
    <location>
        <begin position="273"/>
        <end position="296"/>
    </location>
</feature>
<feature type="transmembrane region" description="Helical" evidence="9">
    <location>
        <begin position="62"/>
        <end position="82"/>
    </location>
</feature>
<feature type="transmembrane region" description="Helical" evidence="9">
    <location>
        <begin position="240"/>
        <end position="261"/>
    </location>
</feature>
<reference evidence="11" key="1">
    <citation type="submission" date="2021-02" db="EMBL/GenBank/DDBJ databases">
        <authorList>
            <person name="Nowell W R."/>
        </authorList>
    </citation>
    <scope>NUCLEOTIDE SEQUENCE</scope>
</reference>
<sequence>MSSEDNHSYEDTLELSFEIVIPYPVRFWIILLFYIPSLICSLFILYNFIVCRTLRQALHNHVIILLLFINLIVQLTGIPWILNYYHLGYVWPQNPSFCLTWIFIDEALYITTTLLFAWATIERHILIFHDQLVSTKYKIIFFHYLPTIIIILYCICYNVGVIIVPTCENRYDYTQIVCGYPLCYYEIHFVATWDIVANDIVPTIIIIFCSIALLLRILYQKYRMRQRIRWRHHRKMTIQLLSISLLYLVLYIPRMLMEFIYLCGVSEDFGANFMAYAEFFAYYGNFLLPFVCAGSMPELKSSIKKIFQCWRHQTRAVGPQTFTLTRRTIGPQTLALSHRTVGPQLRTTIHVP</sequence>
<keyword evidence="6 9" id="KW-0472">Membrane</keyword>
<dbReference type="PROSITE" id="PS50262">
    <property type="entry name" value="G_PROTEIN_RECEP_F1_2"/>
    <property type="match status" value="1"/>
</dbReference>
<keyword evidence="4 9" id="KW-1133">Transmembrane helix</keyword>